<protein>
    <submittedName>
        <fullName evidence="1">Uncharacterized protein</fullName>
    </submittedName>
</protein>
<keyword evidence="2" id="KW-1185">Reference proteome</keyword>
<sequence>MNSNIFDKDQFNNNTWDEDSNQIFCESPILFGVPYHKKIDDDELSIIHLQYHSDTAEEQYSQEDQILIPNTQKKIQKISRIYKSKSKKKSNTFKNMIEEFVSFVNFSGENTNQQIHYCQKMRKMIDNLESILFSMKQEILSQYQKKNSIDN</sequence>
<dbReference type="EMBL" id="CAJJDM010000020">
    <property type="protein sequence ID" value="CAD8054865.1"/>
    <property type="molecule type" value="Genomic_DNA"/>
</dbReference>
<gene>
    <name evidence="1" type="ORF">PPRIM_AZ9-3.1.T0220246</name>
</gene>
<evidence type="ECO:0000313" key="1">
    <source>
        <dbReference type="EMBL" id="CAD8054865.1"/>
    </source>
</evidence>
<evidence type="ECO:0000313" key="2">
    <source>
        <dbReference type="Proteomes" id="UP000688137"/>
    </source>
</evidence>
<organism evidence="1 2">
    <name type="scientific">Paramecium primaurelia</name>
    <dbReference type="NCBI Taxonomy" id="5886"/>
    <lineage>
        <taxon>Eukaryota</taxon>
        <taxon>Sar</taxon>
        <taxon>Alveolata</taxon>
        <taxon>Ciliophora</taxon>
        <taxon>Intramacronucleata</taxon>
        <taxon>Oligohymenophorea</taxon>
        <taxon>Peniculida</taxon>
        <taxon>Parameciidae</taxon>
        <taxon>Paramecium</taxon>
    </lineage>
</organism>
<dbReference type="AlphaFoldDB" id="A0A8S1KM88"/>
<comment type="caution">
    <text evidence="1">The sequence shown here is derived from an EMBL/GenBank/DDBJ whole genome shotgun (WGS) entry which is preliminary data.</text>
</comment>
<dbReference type="Proteomes" id="UP000688137">
    <property type="component" value="Unassembled WGS sequence"/>
</dbReference>
<accession>A0A8S1KM88</accession>
<proteinExistence type="predicted"/>
<reference evidence="1" key="1">
    <citation type="submission" date="2021-01" db="EMBL/GenBank/DDBJ databases">
        <authorList>
            <consortium name="Genoscope - CEA"/>
            <person name="William W."/>
        </authorList>
    </citation>
    <scope>NUCLEOTIDE SEQUENCE</scope>
</reference>
<name>A0A8S1KM88_PARPR</name>